<organism evidence="7 8">
    <name type="scientific">Mucor plumbeus</name>
    <dbReference type="NCBI Taxonomy" id="97098"/>
    <lineage>
        <taxon>Eukaryota</taxon>
        <taxon>Fungi</taxon>
        <taxon>Fungi incertae sedis</taxon>
        <taxon>Mucoromycota</taxon>
        <taxon>Mucoromycotina</taxon>
        <taxon>Mucoromycetes</taxon>
        <taxon>Mucorales</taxon>
        <taxon>Mucorineae</taxon>
        <taxon>Mucoraceae</taxon>
        <taxon>Mucor</taxon>
    </lineage>
</organism>
<evidence type="ECO:0000256" key="1">
    <source>
        <dbReference type="ARBA" id="ARBA00004308"/>
    </source>
</evidence>
<sequence length="450" mass="52737">MSVYNISENDDSISTGSNPTTYPDIVYTIEPIIQHITYFLRMLRWKNGYTRQSIATILVWTFIWFHPFIIAYTLPIFISTFVYYGFITETPIHEKVSTLDLNDKLTAKLKDIQFELSMILPSSEIKDQLKQHCRSLFVLTIYQKLLQFVSVYTLWITCLKLFGLDRIIWFLGLIVMSWNSSLFKVIRYSYHRAVFIFRHANRIIVPRKAMTSPTDHSKSENHEHFDRCYHFKVIEHQRWWLHKGWSALLLPNERPECVALVRSDEYLAEVPSIQKFQLPPPTAKLNVKTQKMTTITWQWVSQDWQIDDNRNVDKDGWEYGHWDWKSWGSKSSGLRVLTRRRHWVRNARLIVQEIDQTSRSAPINIKRSSSCSTSTTVSLSTSYSSEDSSSYLCTTPTSSTISQTTDLLHKYQTKSYSTSTISLNHHQTVEPTSPFSDTASTVDTHFWLRR</sequence>
<feature type="domain" description="TECPR1-like DysF" evidence="6">
    <location>
        <begin position="31"/>
        <end position="345"/>
    </location>
</feature>
<dbReference type="PANTHER" id="PTHR31679">
    <property type="entry name" value="PEROXISOMAL MEMBRANE PROTEIN PEX30-RELATED"/>
    <property type="match status" value="1"/>
</dbReference>
<comment type="subcellular location">
    <subcellularLocation>
        <location evidence="1">Endomembrane system</location>
    </subcellularLocation>
</comment>
<evidence type="ECO:0000313" key="7">
    <source>
        <dbReference type="EMBL" id="KAG2201523.1"/>
    </source>
</evidence>
<proteinExistence type="predicted"/>
<evidence type="ECO:0000256" key="4">
    <source>
        <dbReference type="ARBA" id="ARBA00023136"/>
    </source>
</evidence>
<dbReference type="GO" id="GO:0007031">
    <property type="term" value="P:peroxisome organization"/>
    <property type="evidence" value="ECO:0007669"/>
    <property type="project" value="UniProtKB-ARBA"/>
</dbReference>
<protein>
    <recommendedName>
        <fullName evidence="6">TECPR1-like DysF domain-containing protein</fullName>
    </recommendedName>
</protein>
<dbReference type="InterPro" id="IPR052646">
    <property type="entry name" value="Peroxisomal_PEX28-32"/>
</dbReference>
<dbReference type="Proteomes" id="UP000650833">
    <property type="component" value="Unassembled WGS sequence"/>
</dbReference>
<name>A0A8H7R1C2_9FUNG</name>
<keyword evidence="2 5" id="KW-0812">Transmembrane</keyword>
<evidence type="ECO:0000313" key="8">
    <source>
        <dbReference type="Proteomes" id="UP000650833"/>
    </source>
</evidence>
<feature type="transmembrane region" description="Helical" evidence="5">
    <location>
        <begin position="57"/>
        <end position="86"/>
    </location>
</feature>
<dbReference type="AlphaFoldDB" id="A0A8H7R1C2"/>
<feature type="transmembrane region" description="Helical" evidence="5">
    <location>
        <begin position="167"/>
        <end position="186"/>
    </location>
</feature>
<dbReference type="OrthoDB" id="5586090at2759"/>
<comment type="caution">
    <text evidence="7">The sequence shown here is derived from an EMBL/GenBank/DDBJ whole genome shotgun (WGS) entry which is preliminary data.</text>
</comment>
<keyword evidence="4 5" id="KW-0472">Membrane</keyword>
<keyword evidence="3 5" id="KW-1133">Transmembrane helix</keyword>
<evidence type="ECO:0000259" key="6">
    <source>
        <dbReference type="Pfam" id="PF06398"/>
    </source>
</evidence>
<accession>A0A8H7R1C2</accession>
<dbReference type="PANTHER" id="PTHR31679:SF2">
    <property type="entry name" value="PEROXISOMAL MEMBRANE PROTEIN PEX30-RELATED"/>
    <property type="match status" value="1"/>
</dbReference>
<dbReference type="EMBL" id="JAEPRC010000282">
    <property type="protein sequence ID" value="KAG2201523.1"/>
    <property type="molecule type" value="Genomic_DNA"/>
</dbReference>
<keyword evidence="8" id="KW-1185">Reference proteome</keyword>
<reference evidence="7" key="1">
    <citation type="submission" date="2020-12" db="EMBL/GenBank/DDBJ databases">
        <title>Metabolic potential, ecology and presence of endohyphal bacteria is reflected in genomic diversity of Mucoromycotina.</title>
        <authorList>
            <person name="Muszewska A."/>
            <person name="Okrasinska A."/>
            <person name="Steczkiewicz K."/>
            <person name="Drgas O."/>
            <person name="Orlowska M."/>
            <person name="Perlinska-Lenart U."/>
            <person name="Aleksandrzak-Piekarczyk T."/>
            <person name="Szatraj K."/>
            <person name="Zielenkiewicz U."/>
            <person name="Pilsyk S."/>
            <person name="Malc E."/>
            <person name="Mieczkowski P."/>
            <person name="Kruszewska J.S."/>
            <person name="Biernat P."/>
            <person name="Pawlowska J."/>
        </authorList>
    </citation>
    <scope>NUCLEOTIDE SEQUENCE</scope>
    <source>
        <strain evidence="7">CBS 226.32</strain>
    </source>
</reference>
<dbReference type="Pfam" id="PF06398">
    <property type="entry name" value="Pex24p"/>
    <property type="match status" value="1"/>
</dbReference>
<dbReference type="GO" id="GO:0005778">
    <property type="term" value="C:peroxisomal membrane"/>
    <property type="evidence" value="ECO:0007669"/>
    <property type="project" value="TreeGrafter"/>
</dbReference>
<evidence type="ECO:0000256" key="2">
    <source>
        <dbReference type="ARBA" id="ARBA00022692"/>
    </source>
</evidence>
<feature type="transmembrane region" description="Helical" evidence="5">
    <location>
        <begin position="136"/>
        <end position="155"/>
    </location>
</feature>
<evidence type="ECO:0000256" key="3">
    <source>
        <dbReference type="ARBA" id="ARBA00022989"/>
    </source>
</evidence>
<dbReference type="InterPro" id="IPR010482">
    <property type="entry name" value="TECPR1-like_DysF"/>
</dbReference>
<gene>
    <name evidence="7" type="ORF">INT46_002898</name>
</gene>
<evidence type="ECO:0000256" key="5">
    <source>
        <dbReference type="SAM" id="Phobius"/>
    </source>
</evidence>
<dbReference type="GO" id="GO:0012505">
    <property type="term" value="C:endomembrane system"/>
    <property type="evidence" value="ECO:0007669"/>
    <property type="project" value="UniProtKB-SubCell"/>
</dbReference>